<evidence type="ECO:0000256" key="4">
    <source>
        <dbReference type="ARBA" id="ARBA00023014"/>
    </source>
</evidence>
<evidence type="ECO:0000256" key="2">
    <source>
        <dbReference type="ARBA" id="ARBA00022723"/>
    </source>
</evidence>
<keyword evidence="2" id="KW-0479">Metal-binding</keyword>
<dbReference type="PROSITE" id="PS00198">
    <property type="entry name" value="4FE4S_FER_1"/>
    <property type="match status" value="1"/>
</dbReference>
<dbReference type="Proteomes" id="UP000326170">
    <property type="component" value="Chromosome"/>
</dbReference>
<evidence type="ECO:0000259" key="6">
    <source>
        <dbReference type="PROSITE" id="PS51379"/>
    </source>
</evidence>
<dbReference type="AlphaFoldDB" id="A0A5P9P6P0"/>
<evidence type="ECO:0000256" key="3">
    <source>
        <dbReference type="ARBA" id="ARBA00023004"/>
    </source>
</evidence>
<evidence type="ECO:0000256" key="5">
    <source>
        <dbReference type="SAM" id="MobiDB-lite"/>
    </source>
</evidence>
<dbReference type="Gene3D" id="3.30.70.20">
    <property type="match status" value="2"/>
</dbReference>
<accession>A0A5P9P6P0</accession>
<reference evidence="7 8" key="1">
    <citation type="journal article" date="2007" name="Int. J. Syst. Evol. Microbiol.">
        <title>Natronorubrum sulfidifaciens sp. nov., an extremely haloalkaliphilic archaeon isolated from Aiding salt lake in Xin-Jiang, China.</title>
        <authorList>
            <person name="Cui H.L."/>
            <person name="Tohty D."/>
            <person name="Liu H.C."/>
            <person name="Liu S.J."/>
            <person name="Oren A."/>
            <person name="Zhou P.J."/>
        </authorList>
    </citation>
    <scope>NUCLEOTIDE SEQUENCE [LARGE SCALE GENOMIC DNA]</scope>
    <source>
        <strain evidence="7 8">7-3</strain>
    </source>
</reference>
<keyword evidence="4" id="KW-0411">Iron-sulfur</keyword>
<dbReference type="PANTHER" id="PTHR43177:SF3">
    <property type="entry name" value="PROTEIN NRFC HOMOLOG"/>
    <property type="match status" value="1"/>
</dbReference>
<dbReference type="InterPro" id="IPR031604">
    <property type="entry name" value="Ferredoxin_N"/>
</dbReference>
<feature type="domain" description="4Fe-4S ferredoxin-type" evidence="6">
    <location>
        <begin position="230"/>
        <end position="259"/>
    </location>
</feature>
<keyword evidence="3" id="KW-0408">Iron</keyword>
<dbReference type="OrthoDB" id="2837at2157"/>
<dbReference type="GO" id="GO:0016491">
    <property type="term" value="F:oxidoreductase activity"/>
    <property type="evidence" value="ECO:0007669"/>
    <property type="project" value="UniProtKB-ARBA"/>
</dbReference>
<feature type="region of interest" description="Disordered" evidence="5">
    <location>
        <begin position="572"/>
        <end position="595"/>
    </location>
</feature>
<feature type="domain" description="4Fe-4S ferredoxin-type" evidence="6">
    <location>
        <begin position="151"/>
        <end position="180"/>
    </location>
</feature>
<feature type="compositionally biased region" description="Basic and acidic residues" evidence="5">
    <location>
        <begin position="577"/>
        <end position="587"/>
    </location>
</feature>
<dbReference type="Pfam" id="PF13247">
    <property type="entry name" value="Fer4_11"/>
    <property type="match status" value="1"/>
</dbReference>
<dbReference type="PANTHER" id="PTHR43177">
    <property type="entry name" value="PROTEIN NRFC"/>
    <property type="match status" value="1"/>
</dbReference>
<dbReference type="Pfam" id="PF16947">
    <property type="entry name" value="Ferredoxin_N"/>
    <property type="match status" value="1"/>
</dbReference>
<dbReference type="InterPro" id="IPR050954">
    <property type="entry name" value="ET_IronSulfur_Cluster-Binding"/>
</dbReference>
<keyword evidence="1" id="KW-0004">4Fe-4S</keyword>
<dbReference type="KEGG" id="nas:GCU68_15290"/>
<dbReference type="PROSITE" id="PS51379">
    <property type="entry name" value="4FE4S_FER_2"/>
    <property type="match status" value="2"/>
</dbReference>
<dbReference type="EMBL" id="CP045488">
    <property type="protein sequence ID" value="QFU83803.1"/>
    <property type="molecule type" value="Genomic_DNA"/>
</dbReference>
<dbReference type="CDD" id="cd10551">
    <property type="entry name" value="PsrB"/>
    <property type="match status" value="1"/>
</dbReference>
<evidence type="ECO:0000313" key="8">
    <source>
        <dbReference type="Proteomes" id="UP000326170"/>
    </source>
</evidence>
<protein>
    <submittedName>
        <fullName evidence="7">4Fe-4S dicluster domain-containing protein</fullName>
    </submittedName>
</protein>
<dbReference type="GO" id="GO:0046872">
    <property type="term" value="F:metal ion binding"/>
    <property type="evidence" value="ECO:0007669"/>
    <property type="project" value="UniProtKB-KW"/>
</dbReference>
<dbReference type="InterPro" id="IPR017900">
    <property type="entry name" value="4Fe4S_Fe_S_CS"/>
</dbReference>
<keyword evidence="8" id="KW-1185">Reference proteome</keyword>
<organism evidence="7 8">
    <name type="scientific">Natronorubrum aibiense</name>
    <dbReference type="NCBI Taxonomy" id="348826"/>
    <lineage>
        <taxon>Archaea</taxon>
        <taxon>Methanobacteriati</taxon>
        <taxon>Methanobacteriota</taxon>
        <taxon>Stenosarchaea group</taxon>
        <taxon>Halobacteria</taxon>
        <taxon>Halobacteriales</taxon>
        <taxon>Natrialbaceae</taxon>
        <taxon>Natronorubrum</taxon>
    </lineage>
</organism>
<dbReference type="InterPro" id="IPR017896">
    <property type="entry name" value="4Fe4S_Fe-S-bd"/>
</dbReference>
<dbReference type="GO" id="GO:0051539">
    <property type="term" value="F:4 iron, 4 sulfur cluster binding"/>
    <property type="evidence" value="ECO:0007669"/>
    <property type="project" value="UniProtKB-KW"/>
</dbReference>
<gene>
    <name evidence="7" type="ORF">GCU68_15290</name>
</gene>
<name>A0A5P9P6P0_9EURY</name>
<dbReference type="SUPFAM" id="SSF54862">
    <property type="entry name" value="4Fe-4S ferredoxins"/>
    <property type="match status" value="1"/>
</dbReference>
<evidence type="ECO:0000313" key="7">
    <source>
        <dbReference type="EMBL" id="QFU83803.1"/>
    </source>
</evidence>
<sequence>MSTDDESFHPLGQEWEGELEEMLDDTEYDSDLGMKMAQDAMRVTKGELSEAEFHEMYHDDVMDEFGVDDRPTEAAYEQAQEEQKGTATRMLEAFEGDGEQSRRETMKKMGAGAAAVGLGAWGTADDGPEANLAAADDHSSYGKVENDGTQLGMVIDLERCDGCLSCVAACQEENNTDQGVNWMYVLDYEEPDGDNSGSRNRLVRPCQHCTDAPCEKVCPTTARHTRDKDGLVLTDYDVCIGCRYCQVACPYGVNYFQWDEPSVTTDEIEQEAQDMGMDGDHMTDHRGRWVDSRAPRGVMSKCTMCPTRQDGHMGDEKVGTTACEDACPPEAINFGDMNDPESKPQQYLTNVVQTRAERMVDGQSPNREDVQESYDFLEGDVELLDMEYLENGEQDEIEAALFIQGELSESELTLEDEELRDIVIDIIGEADALAELEEEELGTLADVLLGDASENDVDSDDLDAANAAIDTVITDAEEGIEAVVDRYESREITPAEVEESLALLDGEEEPWVTEEGITDEDSARSVLEAYAGGEASTFKLLEDVGTNPNVTYIGNEPGPEAEQVEGPVAYSDIGGTDNRKDVLDEKTVGNAGVSL</sequence>
<proteinExistence type="predicted"/>
<dbReference type="RefSeq" id="WP_152943033.1">
    <property type="nucleotide sequence ID" value="NZ_CP045488.1"/>
</dbReference>
<dbReference type="GeneID" id="42302436"/>
<evidence type="ECO:0000256" key="1">
    <source>
        <dbReference type="ARBA" id="ARBA00022485"/>
    </source>
</evidence>